<protein>
    <submittedName>
        <fullName evidence="1">Uncharacterized protein</fullName>
    </submittedName>
</protein>
<dbReference type="EMBL" id="MWQN01000005">
    <property type="protein sequence ID" value="OPC76665.1"/>
    <property type="molecule type" value="Genomic_DNA"/>
</dbReference>
<keyword evidence="2" id="KW-1185">Reference proteome</keyword>
<evidence type="ECO:0000313" key="2">
    <source>
        <dbReference type="Proteomes" id="UP000190037"/>
    </source>
</evidence>
<proteinExistence type="predicted"/>
<reference evidence="1 2" key="1">
    <citation type="submission" date="2017-03" db="EMBL/GenBank/DDBJ databases">
        <title>Draft genome sequence of Streptomyces scabrisporus NF3, endophyte isolated from Amphipterygium adstringens.</title>
        <authorList>
            <person name="Vazquez M."/>
            <person name="Ceapa C.D."/>
            <person name="Rodriguez Luna D."/>
            <person name="Sanchez Esquivel S."/>
        </authorList>
    </citation>
    <scope>NUCLEOTIDE SEQUENCE [LARGE SCALE GENOMIC DNA]</scope>
    <source>
        <strain evidence="1 2">NF3</strain>
    </source>
</reference>
<organism evidence="1 2">
    <name type="scientific">Embleya scabrispora</name>
    <dbReference type="NCBI Taxonomy" id="159449"/>
    <lineage>
        <taxon>Bacteria</taxon>
        <taxon>Bacillati</taxon>
        <taxon>Actinomycetota</taxon>
        <taxon>Actinomycetes</taxon>
        <taxon>Kitasatosporales</taxon>
        <taxon>Streptomycetaceae</taxon>
        <taxon>Embleya</taxon>
    </lineage>
</organism>
<gene>
    <name evidence="1" type="ORF">B4N89_45075</name>
</gene>
<evidence type="ECO:0000313" key="1">
    <source>
        <dbReference type="EMBL" id="OPC76665.1"/>
    </source>
</evidence>
<sequence length="80" mass="8384">MRVSATLTGSSSEIHLQGGDSTVLARYLLSCALHVSPLIPGEHVRAVPGTVVRAMLLAPNERPVALEAQCPGVAEDESHI</sequence>
<comment type="caution">
    <text evidence="1">The sequence shown here is derived from an EMBL/GenBank/DDBJ whole genome shotgun (WGS) entry which is preliminary data.</text>
</comment>
<name>A0A1T3NIW1_9ACTN</name>
<accession>A0A1T3NIW1</accession>
<dbReference type="Proteomes" id="UP000190037">
    <property type="component" value="Unassembled WGS sequence"/>
</dbReference>
<dbReference type="AlphaFoldDB" id="A0A1T3NIW1"/>